<evidence type="ECO:0000256" key="2">
    <source>
        <dbReference type="ARBA" id="ARBA00009843"/>
    </source>
</evidence>
<organism evidence="10">
    <name type="scientific">freshwater metagenome</name>
    <dbReference type="NCBI Taxonomy" id="449393"/>
    <lineage>
        <taxon>unclassified sequences</taxon>
        <taxon>metagenomes</taxon>
        <taxon>ecological metagenomes</taxon>
    </lineage>
</organism>
<feature type="transmembrane region" description="Helical" evidence="8">
    <location>
        <begin position="178"/>
        <end position="200"/>
    </location>
</feature>
<evidence type="ECO:0000256" key="8">
    <source>
        <dbReference type="SAM" id="Phobius"/>
    </source>
</evidence>
<feature type="transmembrane region" description="Helical" evidence="8">
    <location>
        <begin position="274"/>
        <end position="294"/>
    </location>
</feature>
<dbReference type="PANTHER" id="PTHR43302:SF5">
    <property type="entry name" value="TRANSPORTER ARSB-RELATED"/>
    <property type="match status" value="1"/>
</dbReference>
<feature type="transmembrane region" description="Helical" evidence="8">
    <location>
        <begin position="244"/>
        <end position="262"/>
    </location>
</feature>
<evidence type="ECO:0000256" key="4">
    <source>
        <dbReference type="ARBA" id="ARBA00022475"/>
    </source>
</evidence>
<feature type="transmembrane region" description="Helical" evidence="8">
    <location>
        <begin position="220"/>
        <end position="238"/>
    </location>
</feature>
<evidence type="ECO:0000256" key="7">
    <source>
        <dbReference type="ARBA" id="ARBA00023136"/>
    </source>
</evidence>
<dbReference type="Pfam" id="PF03600">
    <property type="entry name" value="CitMHS"/>
    <property type="match status" value="1"/>
</dbReference>
<dbReference type="InterPro" id="IPR004680">
    <property type="entry name" value="Cit_transptr-like_dom"/>
</dbReference>
<feature type="transmembrane region" description="Helical" evidence="8">
    <location>
        <begin position="6"/>
        <end position="22"/>
    </location>
</feature>
<evidence type="ECO:0000256" key="1">
    <source>
        <dbReference type="ARBA" id="ARBA00004651"/>
    </source>
</evidence>
<feature type="transmembrane region" description="Helical" evidence="8">
    <location>
        <begin position="59"/>
        <end position="77"/>
    </location>
</feature>
<comment type="subcellular location">
    <subcellularLocation>
        <location evidence="1">Cell membrane</location>
        <topology evidence="1">Multi-pass membrane protein</topology>
    </subcellularLocation>
</comment>
<evidence type="ECO:0000256" key="6">
    <source>
        <dbReference type="ARBA" id="ARBA00022989"/>
    </source>
</evidence>
<keyword evidence="5 8" id="KW-0812">Transmembrane</keyword>
<dbReference type="PRINTS" id="PR00758">
    <property type="entry name" value="ARSENICPUMP"/>
</dbReference>
<dbReference type="InterPro" id="IPR000802">
    <property type="entry name" value="Arsenical_pump_ArsB"/>
</dbReference>
<evidence type="ECO:0000259" key="9">
    <source>
        <dbReference type="Pfam" id="PF03600"/>
    </source>
</evidence>
<keyword evidence="7 8" id="KW-0472">Membrane</keyword>
<evidence type="ECO:0000313" key="10">
    <source>
        <dbReference type="EMBL" id="CAB4700554.1"/>
    </source>
</evidence>
<feature type="domain" description="Citrate transporter-like" evidence="9">
    <location>
        <begin position="30"/>
        <end position="347"/>
    </location>
</feature>
<feature type="transmembrane region" description="Helical" evidence="8">
    <location>
        <begin position="314"/>
        <end position="339"/>
    </location>
</feature>
<sequence length="415" mass="42979">MTGPGADTIGVVALLALLVTAWRHPRPWVEAATSVVAAASVVVVGLISWDEALRTLGDLAPVVVFLSAVLVVSEVCARAGLFEAAARRIGRWSGGRAVPLLAGVYLLAALVTITLSLDATVVLLTPVVVAAAARRGLAAGPGAWASLRMATSASLLLPVSNLTNLLAMPDLSLTFLGFARAMAPVLIAVLVTEWLVLRWLFRDDLRRAPQPVAARPAEPVAWFPAAVVVVMLVGFAALSPLDVAPGWICAVAAALLVAWALRRRLLDVGSTTRAAHPSFALFVLALGVVVAGLADGFLGDWVAGWVPPEASYAGLLAIAALATVLANLLTNLSATLLLVPLVAPLGTEAVLAALLGLNIGSGLTYTGSLANLLWQRGLAGTPDAVGMVEFHRRALLTTPVVLMVAVTTLHLTRWA</sequence>
<protein>
    <submittedName>
        <fullName evidence="10">Unannotated protein</fullName>
    </submittedName>
</protein>
<name>A0A6J6PXL1_9ZZZZ</name>
<feature type="transmembrane region" description="Helical" evidence="8">
    <location>
        <begin position="394"/>
        <end position="412"/>
    </location>
</feature>
<keyword evidence="3" id="KW-0813">Transport</keyword>
<accession>A0A6J6PXL1</accession>
<dbReference type="PANTHER" id="PTHR43302">
    <property type="entry name" value="TRANSPORTER ARSB-RELATED"/>
    <property type="match status" value="1"/>
</dbReference>
<gene>
    <name evidence="10" type="ORF">UFOPK2579_00920</name>
</gene>
<dbReference type="EMBL" id="CAEZXR010000087">
    <property type="protein sequence ID" value="CAB4700554.1"/>
    <property type="molecule type" value="Genomic_DNA"/>
</dbReference>
<evidence type="ECO:0000256" key="3">
    <source>
        <dbReference type="ARBA" id="ARBA00022448"/>
    </source>
</evidence>
<feature type="transmembrane region" description="Helical" evidence="8">
    <location>
        <begin position="98"/>
        <end position="117"/>
    </location>
</feature>
<dbReference type="GO" id="GO:0015105">
    <property type="term" value="F:arsenite transmembrane transporter activity"/>
    <property type="evidence" value="ECO:0007669"/>
    <property type="project" value="InterPro"/>
</dbReference>
<keyword evidence="4" id="KW-1003">Cell membrane</keyword>
<feature type="transmembrane region" description="Helical" evidence="8">
    <location>
        <begin position="29"/>
        <end position="47"/>
    </location>
</feature>
<dbReference type="GO" id="GO:0005886">
    <property type="term" value="C:plasma membrane"/>
    <property type="evidence" value="ECO:0007669"/>
    <property type="project" value="UniProtKB-SubCell"/>
</dbReference>
<evidence type="ECO:0000256" key="5">
    <source>
        <dbReference type="ARBA" id="ARBA00022692"/>
    </source>
</evidence>
<proteinExistence type="inferred from homology"/>
<keyword evidence="6 8" id="KW-1133">Transmembrane helix</keyword>
<comment type="similarity">
    <text evidence="2">Belongs to the CitM (TC 2.A.11) transporter family.</text>
</comment>
<reference evidence="10" key="1">
    <citation type="submission" date="2020-05" db="EMBL/GenBank/DDBJ databases">
        <authorList>
            <person name="Chiriac C."/>
            <person name="Salcher M."/>
            <person name="Ghai R."/>
            <person name="Kavagutti S V."/>
        </authorList>
    </citation>
    <scope>NUCLEOTIDE SEQUENCE</scope>
</reference>
<dbReference type="AlphaFoldDB" id="A0A6J6PXL1"/>